<dbReference type="InterPro" id="IPR028347">
    <property type="entry name" value="START_dom_prot"/>
</dbReference>
<evidence type="ECO:0000313" key="4">
    <source>
        <dbReference type="Proteomes" id="UP000298049"/>
    </source>
</evidence>
<dbReference type="KEGG" id="hmi:soil367_17985"/>
<dbReference type="AlphaFoldDB" id="A0A4P7XKJ8"/>
<dbReference type="GO" id="GO:0008289">
    <property type="term" value="F:lipid binding"/>
    <property type="evidence" value="ECO:0007669"/>
    <property type="project" value="InterPro"/>
</dbReference>
<keyword evidence="4" id="KW-1185">Reference proteome</keyword>
<organism evidence="3 4">
    <name type="scientific">Hydrocarboniclastica marina</name>
    <dbReference type="NCBI Taxonomy" id="2259620"/>
    <lineage>
        <taxon>Bacteria</taxon>
        <taxon>Pseudomonadati</taxon>
        <taxon>Pseudomonadota</taxon>
        <taxon>Gammaproteobacteria</taxon>
        <taxon>Alteromonadales</taxon>
        <taxon>Alteromonadaceae</taxon>
        <taxon>Hydrocarboniclastica</taxon>
    </lineage>
</organism>
<name>A0A4P7XKJ8_9ALTE</name>
<evidence type="ECO:0000313" key="3">
    <source>
        <dbReference type="EMBL" id="QCF27661.1"/>
    </source>
</evidence>
<sequence>MAPARILGNFALALLFMIPTASIAEGTHEEDPTSGAKGTWEEVAHKEGIKVWRLDIPGETLPGFRGEGTIAAPAAAVLREIQRVEHHTEWMDRCAEARRIETIDQNTHIVYNRTDSPWPAWDRDVVVKTTVSRANDGKELKLSFQNTDAGYVPPQDGVVRMPRLEGAYTMTQVGPNETHVSYQVEVDIGGVIPGWIASMIARDLPVKTLSALRERVESMATEQQPEQASAL</sequence>
<feature type="domain" description="START" evidence="2">
    <location>
        <begin position="40"/>
        <end position="221"/>
    </location>
</feature>
<dbReference type="RefSeq" id="WP_136550373.1">
    <property type="nucleotide sequence ID" value="NZ_CP031093.1"/>
</dbReference>
<dbReference type="GO" id="GO:0005737">
    <property type="term" value="C:cytoplasm"/>
    <property type="evidence" value="ECO:0007669"/>
    <property type="project" value="UniProtKB-ARBA"/>
</dbReference>
<dbReference type="InterPro" id="IPR051213">
    <property type="entry name" value="START_lipid_transfer"/>
</dbReference>
<feature type="chain" id="PRO_5020666443" description="START domain-containing protein" evidence="1">
    <location>
        <begin position="25"/>
        <end position="231"/>
    </location>
</feature>
<dbReference type="PIRSF" id="PIRSF039033">
    <property type="entry name" value="START_dom"/>
    <property type="match status" value="1"/>
</dbReference>
<evidence type="ECO:0000259" key="2">
    <source>
        <dbReference type="PROSITE" id="PS50848"/>
    </source>
</evidence>
<dbReference type="Gene3D" id="3.30.530.20">
    <property type="match status" value="1"/>
</dbReference>
<dbReference type="OrthoDB" id="5734556at2"/>
<evidence type="ECO:0000256" key="1">
    <source>
        <dbReference type="SAM" id="SignalP"/>
    </source>
</evidence>
<dbReference type="PANTHER" id="PTHR19308:SF14">
    <property type="entry name" value="START DOMAIN-CONTAINING PROTEIN"/>
    <property type="match status" value="1"/>
</dbReference>
<proteinExistence type="predicted"/>
<protein>
    <recommendedName>
        <fullName evidence="2">START domain-containing protein</fullName>
    </recommendedName>
</protein>
<reference evidence="3 4" key="1">
    <citation type="submission" date="2018-07" db="EMBL/GenBank/DDBJ databases">
        <title>Marsedoiliclastica nanhaica gen. nov. sp. nov., a novel marine hydrocarbonoclastic bacterium isolated from an in-situ enriched hydrocarbon-degrading consortium in deep-sea sediment.</title>
        <authorList>
            <person name="Dong C."/>
            <person name="Ma T."/>
            <person name="Liu R."/>
            <person name="Shao Z."/>
        </authorList>
    </citation>
    <scope>NUCLEOTIDE SEQUENCE [LARGE SCALE GENOMIC DNA]</scope>
    <source>
        <strain evidence="4">soil36-7</strain>
    </source>
</reference>
<dbReference type="PANTHER" id="PTHR19308">
    <property type="entry name" value="PHOSPHATIDYLCHOLINE TRANSFER PROTEIN"/>
    <property type="match status" value="1"/>
</dbReference>
<dbReference type="EMBL" id="CP031093">
    <property type="protein sequence ID" value="QCF27661.1"/>
    <property type="molecule type" value="Genomic_DNA"/>
</dbReference>
<accession>A0A4P7XKJ8</accession>
<dbReference type="SUPFAM" id="SSF55961">
    <property type="entry name" value="Bet v1-like"/>
    <property type="match status" value="1"/>
</dbReference>
<dbReference type="Pfam" id="PF01852">
    <property type="entry name" value="START"/>
    <property type="match status" value="1"/>
</dbReference>
<dbReference type="Proteomes" id="UP000298049">
    <property type="component" value="Chromosome"/>
</dbReference>
<keyword evidence="1" id="KW-0732">Signal</keyword>
<dbReference type="PROSITE" id="PS50848">
    <property type="entry name" value="START"/>
    <property type="match status" value="1"/>
</dbReference>
<gene>
    <name evidence="3" type="ORF">soil367_17985</name>
</gene>
<dbReference type="InterPro" id="IPR002913">
    <property type="entry name" value="START_lipid-bd_dom"/>
</dbReference>
<feature type="signal peptide" evidence="1">
    <location>
        <begin position="1"/>
        <end position="24"/>
    </location>
</feature>
<dbReference type="InterPro" id="IPR023393">
    <property type="entry name" value="START-like_dom_sf"/>
</dbReference>